<dbReference type="Pfam" id="PF13279">
    <property type="entry name" value="4HBT_2"/>
    <property type="match status" value="2"/>
</dbReference>
<keyword evidence="3" id="KW-1185">Reference proteome</keyword>
<dbReference type="Gene3D" id="3.10.129.10">
    <property type="entry name" value="Hotdog Thioesterase"/>
    <property type="match status" value="2"/>
</dbReference>
<proteinExistence type="predicted"/>
<gene>
    <name evidence="2" type="ORF">ACA1_336140</name>
</gene>
<dbReference type="AlphaFoldDB" id="L8H3Z3"/>
<protein>
    <submittedName>
        <fullName evidence="2">Thioesterase family domain containing protein</fullName>
    </submittedName>
</protein>
<dbReference type="KEGG" id="acan:ACA1_336140"/>
<dbReference type="GeneID" id="14919946"/>
<reference evidence="2 3" key="1">
    <citation type="journal article" date="2013" name="Genome Biol.">
        <title>Genome of Acanthamoeba castellanii highlights extensive lateral gene transfer and early evolution of tyrosine kinase signaling.</title>
        <authorList>
            <person name="Clarke M."/>
            <person name="Lohan A.J."/>
            <person name="Liu B."/>
            <person name="Lagkouvardos I."/>
            <person name="Roy S."/>
            <person name="Zafar N."/>
            <person name="Bertelli C."/>
            <person name="Schilde C."/>
            <person name="Kianianmomeni A."/>
            <person name="Burglin T.R."/>
            <person name="Frech C."/>
            <person name="Turcotte B."/>
            <person name="Kopec K.O."/>
            <person name="Synnott J.M."/>
            <person name="Choo C."/>
            <person name="Paponov I."/>
            <person name="Finkler A."/>
            <person name="Soon Heng Tan C."/>
            <person name="Hutchins A.P."/>
            <person name="Weinmeier T."/>
            <person name="Rattei T."/>
            <person name="Chu J.S."/>
            <person name="Gimenez G."/>
            <person name="Irimia M."/>
            <person name="Rigden D.J."/>
            <person name="Fitzpatrick D.A."/>
            <person name="Lorenzo-Morales J."/>
            <person name="Bateman A."/>
            <person name="Chiu C.H."/>
            <person name="Tang P."/>
            <person name="Hegemann P."/>
            <person name="Fromm H."/>
            <person name="Raoult D."/>
            <person name="Greub G."/>
            <person name="Miranda-Saavedra D."/>
            <person name="Chen N."/>
            <person name="Nash P."/>
            <person name="Ginger M.L."/>
            <person name="Horn M."/>
            <person name="Schaap P."/>
            <person name="Caler L."/>
            <person name="Loftus B."/>
        </authorList>
    </citation>
    <scope>NUCLEOTIDE SEQUENCE [LARGE SCALE GENOMIC DNA]</scope>
    <source>
        <strain evidence="2 3">Neff</strain>
    </source>
</reference>
<dbReference type="PANTHER" id="PTHR31793">
    <property type="entry name" value="4-HYDROXYBENZOYL-COA THIOESTERASE FAMILY MEMBER"/>
    <property type="match status" value="1"/>
</dbReference>
<accession>L8H3Z3</accession>
<dbReference type="GO" id="GO:0047617">
    <property type="term" value="F:fatty acyl-CoA hydrolase activity"/>
    <property type="evidence" value="ECO:0007669"/>
    <property type="project" value="TreeGrafter"/>
</dbReference>
<dbReference type="EMBL" id="KB007936">
    <property type="protein sequence ID" value="ELR19141.1"/>
    <property type="molecule type" value="Genomic_DNA"/>
</dbReference>
<sequence length="346" mass="38574">MQKTQEERWSFSWEREVEFADLDTNAHVNSVILLRWMQEARTSYMRRKLLPELAARGEKLAPTVVAESTVEYLAPIFHSERVVVHLGIAAVGNSYFTLRYEIVKRPPADVAAAGKGEATPCGRGTARLVCIDPQTQKKANLTPALRRLLEAGAEQCAAGSTPPATSASATAAAAAEPATAKPATPSDEFEEWPLCWVHEVEYRDLDVNVHANNCAVYYWMQEARVRWLDEVRSELSKIAPEEEFDAVMAAGTIQYMIPMLMGEEARVYIRLKQLGNSSMSIEHKIVRTAKDGKSAAVCYRGTGTLVSFDHEKQTKALITPALRQAIERVERRTQVFPKRPNAVCKL</sequence>
<feature type="region of interest" description="Disordered" evidence="1">
    <location>
        <begin position="157"/>
        <end position="186"/>
    </location>
</feature>
<dbReference type="CDD" id="cd00586">
    <property type="entry name" value="4HBT"/>
    <property type="match status" value="2"/>
</dbReference>
<dbReference type="OrthoDB" id="5538558at2759"/>
<evidence type="ECO:0000256" key="1">
    <source>
        <dbReference type="SAM" id="MobiDB-lite"/>
    </source>
</evidence>
<dbReference type="Proteomes" id="UP000011083">
    <property type="component" value="Unassembled WGS sequence"/>
</dbReference>
<dbReference type="RefSeq" id="XP_004341212.1">
    <property type="nucleotide sequence ID" value="XM_004341164.1"/>
</dbReference>
<dbReference type="SUPFAM" id="SSF54637">
    <property type="entry name" value="Thioesterase/thiol ester dehydrase-isomerase"/>
    <property type="match status" value="2"/>
</dbReference>
<name>L8H3Z3_ACACF</name>
<organism evidence="2 3">
    <name type="scientific">Acanthamoeba castellanii (strain ATCC 30010 / Neff)</name>
    <dbReference type="NCBI Taxonomy" id="1257118"/>
    <lineage>
        <taxon>Eukaryota</taxon>
        <taxon>Amoebozoa</taxon>
        <taxon>Discosea</taxon>
        <taxon>Longamoebia</taxon>
        <taxon>Centramoebida</taxon>
        <taxon>Acanthamoebidae</taxon>
        <taxon>Acanthamoeba</taxon>
    </lineage>
</organism>
<evidence type="ECO:0000313" key="3">
    <source>
        <dbReference type="Proteomes" id="UP000011083"/>
    </source>
</evidence>
<dbReference type="InterPro" id="IPR050563">
    <property type="entry name" value="4-hydroxybenzoyl-CoA_TE"/>
</dbReference>
<dbReference type="VEuPathDB" id="AmoebaDB:ACA1_336140"/>
<dbReference type="PANTHER" id="PTHR31793:SF24">
    <property type="entry name" value="LONG-CHAIN ACYL-COA THIOESTERASE FADM"/>
    <property type="match status" value="1"/>
</dbReference>
<dbReference type="InterPro" id="IPR029069">
    <property type="entry name" value="HotDog_dom_sf"/>
</dbReference>
<evidence type="ECO:0000313" key="2">
    <source>
        <dbReference type="EMBL" id="ELR19141.1"/>
    </source>
</evidence>